<keyword evidence="8 10" id="KW-0234">DNA repair</keyword>
<dbReference type="SUPFAM" id="SSF52540">
    <property type="entry name" value="P-loop containing nucleoside triphosphate hydrolases"/>
    <property type="match status" value="1"/>
</dbReference>
<reference evidence="15" key="2">
    <citation type="submission" date="2012-02" db="EMBL/GenBank/DDBJ databases">
        <authorList>
            <person name="Genoscope - CEA"/>
        </authorList>
    </citation>
    <scope>NUCLEOTIDE SEQUENCE</scope>
</reference>
<dbReference type="GO" id="GO:0005524">
    <property type="term" value="F:ATP binding"/>
    <property type="evidence" value="ECO:0007669"/>
    <property type="project" value="UniProtKB-UniRule"/>
</dbReference>
<evidence type="ECO:0000256" key="12">
    <source>
        <dbReference type="RuleBase" id="RU004527"/>
    </source>
</evidence>
<dbReference type="GO" id="GO:0006310">
    <property type="term" value="P:DNA recombination"/>
    <property type="evidence" value="ECO:0007669"/>
    <property type="project" value="UniProtKB-UniRule"/>
</dbReference>
<dbReference type="HAMAP" id="MF_00268">
    <property type="entry name" value="RecA"/>
    <property type="match status" value="1"/>
</dbReference>
<dbReference type="InterPro" id="IPR049428">
    <property type="entry name" value="RecA-like_N"/>
</dbReference>
<gene>
    <name evidence="10 15" type="primary">recA</name>
    <name evidence="15" type="ORF">VIS_S3CHB70029</name>
</gene>
<dbReference type="FunFam" id="3.40.50.300:FF:000087">
    <property type="entry name" value="Recombinase RecA"/>
    <property type="match status" value="1"/>
</dbReference>
<keyword evidence="10" id="KW-0963">Cytoplasm</keyword>
<dbReference type="GO" id="GO:0006281">
    <property type="term" value="P:DNA repair"/>
    <property type="evidence" value="ECO:0007669"/>
    <property type="project" value="UniProtKB-UniRule"/>
</dbReference>
<sequence>MADKEKEKALKLTLDKLDKAYGKGAVMRLGDSQVVEVETISTGSITLDASLGIGGLPKGRIVEVYGPESSGKTTLTLHAIAEAQKQGGVAAFIDAEHAFDKAYAKNLGVNVEELLIAQPDNGEQALDITEHLIRSGAVDICVIDSVAALVPRSELEGDMGDSKMGLQARLMSQAMRKLTGTINKTGCCCIFINQLRDKIGVMFGSPETTTGGNALKFYSSVRLDIRRIGAIKDKDEITGNRTRVKVVKNKMAPPFRKAEFDIMYGEGISKLGEIIDLGVDLDILNKSGSWYSYGDTKLGQGREGVKDLLKDNPELAEEVEGKIRGVLMNSEILEDVPPLED</sequence>
<proteinExistence type="inferred from homology"/>
<evidence type="ECO:0000256" key="6">
    <source>
        <dbReference type="ARBA" id="ARBA00023125"/>
    </source>
</evidence>
<keyword evidence="9 10" id="KW-0742">SOS response</keyword>
<evidence type="ECO:0000256" key="8">
    <source>
        <dbReference type="ARBA" id="ARBA00023204"/>
    </source>
</evidence>
<dbReference type="InterPro" id="IPR049261">
    <property type="entry name" value="RecA-like_C"/>
</dbReference>
<dbReference type="PROSITE" id="PS50162">
    <property type="entry name" value="RECA_2"/>
    <property type="match status" value="1"/>
</dbReference>
<evidence type="ECO:0000313" key="15">
    <source>
        <dbReference type="EMBL" id="CCG00068.1"/>
    </source>
</evidence>
<dbReference type="GO" id="GO:0005829">
    <property type="term" value="C:cytosol"/>
    <property type="evidence" value="ECO:0007669"/>
    <property type="project" value="TreeGrafter"/>
</dbReference>
<keyword evidence="15" id="KW-0378">Hydrolase</keyword>
<dbReference type="SUPFAM" id="SSF54752">
    <property type="entry name" value="RecA protein, C-terminal domain"/>
    <property type="match status" value="1"/>
</dbReference>
<keyword evidence="6 10" id="KW-0238">DNA-binding</keyword>
<dbReference type="GO" id="GO:0140664">
    <property type="term" value="F:ATP-dependent DNA damage sensor activity"/>
    <property type="evidence" value="ECO:0007669"/>
    <property type="project" value="InterPro"/>
</dbReference>
<dbReference type="InterPro" id="IPR027417">
    <property type="entry name" value="P-loop_NTPase"/>
</dbReference>
<evidence type="ECO:0000259" key="14">
    <source>
        <dbReference type="PROSITE" id="PS50163"/>
    </source>
</evidence>
<dbReference type="SMART" id="SM00382">
    <property type="entry name" value="AAA"/>
    <property type="match status" value="1"/>
</dbReference>
<dbReference type="Pfam" id="PF21096">
    <property type="entry name" value="RecA_C"/>
    <property type="match status" value="1"/>
</dbReference>
<evidence type="ECO:0000256" key="1">
    <source>
        <dbReference type="ARBA" id="ARBA00009391"/>
    </source>
</evidence>
<evidence type="ECO:0000256" key="2">
    <source>
        <dbReference type="ARBA" id="ARBA00015553"/>
    </source>
</evidence>
<comment type="similarity">
    <text evidence="1 10 12">Belongs to the RecA family.</text>
</comment>
<feature type="binding site" evidence="10">
    <location>
        <begin position="66"/>
        <end position="73"/>
    </location>
    <ligand>
        <name>ATP</name>
        <dbReference type="ChEBI" id="CHEBI:30616"/>
    </ligand>
</feature>
<evidence type="ECO:0000256" key="4">
    <source>
        <dbReference type="ARBA" id="ARBA00022763"/>
    </source>
</evidence>
<evidence type="ECO:0000256" key="9">
    <source>
        <dbReference type="ARBA" id="ARBA00023236"/>
    </source>
</evidence>
<dbReference type="InterPro" id="IPR020584">
    <property type="entry name" value="DNA_recomb/repair_RecA_CS"/>
</dbReference>
<dbReference type="GO" id="GO:0009432">
    <property type="term" value="P:SOS response"/>
    <property type="evidence" value="ECO:0007669"/>
    <property type="project" value="UniProtKB-UniRule"/>
</dbReference>
<dbReference type="GO" id="GO:0003697">
    <property type="term" value="F:single-stranded DNA binding"/>
    <property type="evidence" value="ECO:0007669"/>
    <property type="project" value="UniProtKB-UniRule"/>
</dbReference>
<accession>H6RGA7</accession>
<evidence type="ECO:0000259" key="13">
    <source>
        <dbReference type="PROSITE" id="PS50162"/>
    </source>
</evidence>
<name>H6RGA7_9BACT</name>
<dbReference type="PROSITE" id="PS00321">
    <property type="entry name" value="RECA_1"/>
    <property type="match status" value="1"/>
</dbReference>
<dbReference type="PRINTS" id="PR00142">
    <property type="entry name" value="RECA"/>
</dbReference>
<evidence type="ECO:0000256" key="10">
    <source>
        <dbReference type="HAMAP-Rule" id="MF_00268"/>
    </source>
</evidence>
<keyword evidence="4 10" id="KW-0227">DNA damage</keyword>
<protein>
    <recommendedName>
        <fullName evidence="2 10">Protein RecA</fullName>
    </recommendedName>
    <alternativeName>
        <fullName evidence="10 11">Recombinase A</fullName>
    </alternativeName>
</protein>
<dbReference type="NCBIfam" id="TIGR02012">
    <property type="entry name" value="tigrfam_recA"/>
    <property type="match status" value="1"/>
</dbReference>
<dbReference type="InterPro" id="IPR013765">
    <property type="entry name" value="DNA_recomb/repair_RecA"/>
</dbReference>
<dbReference type="EMBL" id="FO117597">
    <property type="protein sequence ID" value="CCG00068.1"/>
    <property type="molecule type" value="Genomic_DNA"/>
</dbReference>
<keyword evidence="5 10" id="KW-0067">ATP-binding</keyword>
<dbReference type="Pfam" id="PF00154">
    <property type="entry name" value="RecA_N"/>
    <property type="match status" value="1"/>
</dbReference>
<dbReference type="Gene3D" id="3.40.50.300">
    <property type="entry name" value="P-loop containing nucleotide triphosphate hydrolases"/>
    <property type="match status" value="1"/>
</dbReference>
<organism evidence="15">
    <name type="scientific">uncultured Flavobacteriia bacterium</name>
    <dbReference type="NCBI Taxonomy" id="212695"/>
    <lineage>
        <taxon>Bacteria</taxon>
        <taxon>Pseudomonadati</taxon>
        <taxon>Bacteroidota</taxon>
        <taxon>Flavobacteriia</taxon>
        <taxon>environmental samples</taxon>
    </lineage>
</organism>
<dbReference type="PANTHER" id="PTHR45900:SF1">
    <property type="entry name" value="MITOCHONDRIAL DNA REPAIR PROTEIN RECA HOMOLOG-RELATED"/>
    <property type="match status" value="1"/>
</dbReference>
<comment type="function">
    <text evidence="10">Can catalyze the hydrolysis of ATP in the presence of single-stranded DNA, the ATP-dependent uptake of single-stranded DNA by duplex DNA, and the ATP-dependent hybridization of homologous single-stranded DNAs. It interacts with LexA causing its activation and leading to its autocatalytic cleavage.</text>
</comment>
<dbReference type="InterPro" id="IPR023400">
    <property type="entry name" value="RecA_C_sf"/>
</dbReference>
<evidence type="ECO:0000256" key="11">
    <source>
        <dbReference type="RuleBase" id="RU000526"/>
    </source>
</evidence>
<dbReference type="InterPro" id="IPR003593">
    <property type="entry name" value="AAA+_ATPase"/>
</dbReference>
<evidence type="ECO:0000256" key="3">
    <source>
        <dbReference type="ARBA" id="ARBA00022741"/>
    </source>
</evidence>
<dbReference type="AlphaFoldDB" id="H6RGA7"/>
<dbReference type="InterPro" id="IPR020588">
    <property type="entry name" value="RecA_ATP-bd"/>
</dbReference>
<dbReference type="GO" id="GO:0016787">
    <property type="term" value="F:hydrolase activity"/>
    <property type="evidence" value="ECO:0007669"/>
    <property type="project" value="UniProtKB-KW"/>
</dbReference>
<keyword evidence="7 10" id="KW-0233">DNA recombination</keyword>
<evidence type="ECO:0000256" key="5">
    <source>
        <dbReference type="ARBA" id="ARBA00022840"/>
    </source>
</evidence>
<dbReference type="PANTHER" id="PTHR45900">
    <property type="entry name" value="RECA"/>
    <property type="match status" value="1"/>
</dbReference>
<reference evidence="15" key="1">
    <citation type="journal article" date="2012" name="Environ. Microbiol.">
        <title>Genomic content of uncultured Bacteroidetes from contrasting oceanic provinces in the North Atlantic Ocean.</title>
        <authorList>
            <person name="Gomez-Pereira P.R."/>
            <person name="Schuler M."/>
            <person name="Fuchs B.M."/>
            <person name="Bennke C."/>
            <person name="Teeling H."/>
            <person name="Waldmann J."/>
            <person name="Richter M."/>
            <person name="Barbe V."/>
            <person name="Bataille E."/>
            <person name="Glockner F.O."/>
            <person name="Amann R."/>
        </authorList>
    </citation>
    <scope>NUCLEOTIDE SEQUENCE</scope>
</reference>
<dbReference type="CDD" id="cd00983">
    <property type="entry name" value="RecA"/>
    <property type="match status" value="1"/>
</dbReference>
<comment type="subcellular location">
    <subcellularLocation>
        <location evidence="10">Cytoplasm</location>
    </subcellularLocation>
</comment>
<dbReference type="PROSITE" id="PS50163">
    <property type="entry name" value="RECA_3"/>
    <property type="match status" value="1"/>
</dbReference>
<dbReference type="GO" id="GO:0003684">
    <property type="term" value="F:damaged DNA binding"/>
    <property type="evidence" value="ECO:0007669"/>
    <property type="project" value="UniProtKB-UniRule"/>
</dbReference>
<evidence type="ECO:0000256" key="7">
    <source>
        <dbReference type="ARBA" id="ARBA00023172"/>
    </source>
</evidence>
<keyword evidence="3 10" id="KW-0547">Nucleotide-binding</keyword>
<dbReference type="InterPro" id="IPR020587">
    <property type="entry name" value="RecA_monomer-monomer_interface"/>
</dbReference>
<feature type="domain" description="RecA family profile 1" evidence="13">
    <location>
        <begin position="36"/>
        <end position="195"/>
    </location>
</feature>
<feature type="domain" description="RecA family profile 2" evidence="14">
    <location>
        <begin position="200"/>
        <end position="273"/>
    </location>
</feature>